<dbReference type="OrthoDB" id="9840132at2"/>
<keyword evidence="2" id="KW-1185">Reference proteome</keyword>
<sequence length="153" mass="17521">MAIYPQNDFLNTFNQEWCWKVVRLVHLNEVGAVRDFLTVIGRLEIGRRDDADFTRVTEESQVPGRDYLYLQTVIKSSKGKPAYTRIFIDTDNDLVFDIRPDRVLILNGREVVGFFNAGQEMGTEFLSLENCSKAVGRLCDRLGKKRSEVGLLT</sequence>
<reference evidence="2" key="1">
    <citation type="submission" date="2016-10" db="EMBL/GenBank/DDBJ databases">
        <authorList>
            <person name="Varghese N."/>
            <person name="Submissions S."/>
        </authorList>
    </citation>
    <scope>NUCLEOTIDE SEQUENCE [LARGE SCALE GENOMIC DNA]</scope>
    <source>
        <strain evidence="2">DSM 17038</strain>
    </source>
</reference>
<proteinExistence type="predicted"/>
<name>A0A1I2YY07_9FIRM</name>
<evidence type="ECO:0000313" key="1">
    <source>
        <dbReference type="EMBL" id="SFH30159.1"/>
    </source>
</evidence>
<dbReference type="STRING" id="341036.SAMN05660649_04670"/>
<dbReference type="EMBL" id="FOOX01000023">
    <property type="protein sequence ID" value="SFH30159.1"/>
    <property type="molecule type" value="Genomic_DNA"/>
</dbReference>
<organism evidence="1 2">
    <name type="scientific">Desulfotruncus arcticus DSM 17038</name>
    <dbReference type="NCBI Taxonomy" id="1121424"/>
    <lineage>
        <taxon>Bacteria</taxon>
        <taxon>Bacillati</taxon>
        <taxon>Bacillota</taxon>
        <taxon>Clostridia</taxon>
        <taxon>Eubacteriales</taxon>
        <taxon>Desulfallaceae</taxon>
        <taxon>Desulfotruncus</taxon>
    </lineage>
</organism>
<dbReference type="RefSeq" id="WP_092475054.1">
    <property type="nucleotide sequence ID" value="NZ_FOOX01000023.1"/>
</dbReference>
<evidence type="ECO:0000313" key="2">
    <source>
        <dbReference type="Proteomes" id="UP000199337"/>
    </source>
</evidence>
<protein>
    <submittedName>
        <fullName evidence="1">Uncharacterized protein</fullName>
    </submittedName>
</protein>
<accession>A0A1I2YY07</accession>
<dbReference type="Proteomes" id="UP000199337">
    <property type="component" value="Unassembled WGS sequence"/>
</dbReference>
<gene>
    <name evidence="1" type="ORF">SAMN05660649_04670</name>
</gene>
<dbReference type="AlphaFoldDB" id="A0A1I2YY07"/>